<name>A0AAV3PYF5_LITER</name>
<evidence type="ECO:0000313" key="2">
    <source>
        <dbReference type="EMBL" id="GAA0156700.1"/>
    </source>
</evidence>
<evidence type="ECO:0000313" key="3">
    <source>
        <dbReference type="Proteomes" id="UP001454036"/>
    </source>
</evidence>
<keyword evidence="3" id="KW-1185">Reference proteome</keyword>
<evidence type="ECO:0000256" key="1">
    <source>
        <dbReference type="SAM" id="MobiDB-lite"/>
    </source>
</evidence>
<dbReference type="Proteomes" id="UP001454036">
    <property type="component" value="Unassembled WGS sequence"/>
</dbReference>
<comment type="caution">
    <text evidence="2">The sequence shown here is derived from an EMBL/GenBank/DDBJ whole genome shotgun (WGS) entry which is preliminary data.</text>
</comment>
<proteinExistence type="predicted"/>
<dbReference type="AlphaFoldDB" id="A0AAV3PYF5"/>
<organism evidence="2 3">
    <name type="scientific">Lithospermum erythrorhizon</name>
    <name type="common">Purple gromwell</name>
    <name type="synonym">Lithospermum officinale var. erythrorhizon</name>
    <dbReference type="NCBI Taxonomy" id="34254"/>
    <lineage>
        <taxon>Eukaryota</taxon>
        <taxon>Viridiplantae</taxon>
        <taxon>Streptophyta</taxon>
        <taxon>Embryophyta</taxon>
        <taxon>Tracheophyta</taxon>
        <taxon>Spermatophyta</taxon>
        <taxon>Magnoliopsida</taxon>
        <taxon>eudicotyledons</taxon>
        <taxon>Gunneridae</taxon>
        <taxon>Pentapetalae</taxon>
        <taxon>asterids</taxon>
        <taxon>lamiids</taxon>
        <taxon>Boraginales</taxon>
        <taxon>Boraginaceae</taxon>
        <taxon>Boraginoideae</taxon>
        <taxon>Lithospermeae</taxon>
        <taxon>Lithospermum</taxon>
    </lineage>
</organism>
<gene>
    <name evidence="2" type="ORF">LIER_14130</name>
</gene>
<reference evidence="2 3" key="1">
    <citation type="submission" date="2024-01" db="EMBL/GenBank/DDBJ databases">
        <title>The complete chloroplast genome sequence of Lithospermum erythrorhizon: insights into the phylogenetic relationship among Boraginaceae species and the maternal lineages of purple gromwells.</title>
        <authorList>
            <person name="Okada T."/>
            <person name="Watanabe K."/>
        </authorList>
    </citation>
    <scope>NUCLEOTIDE SEQUENCE [LARGE SCALE GENOMIC DNA]</scope>
</reference>
<sequence>MLSLIDPPLGGHRSEVSLTRFGPAPGKQVLTNPYEVRTGSGERVVGPTLPIDQSNDMLMSNDLSAVRDSEHHLALPWELPCGQSCGP</sequence>
<feature type="region of interest" description="Disordered" evidence="1">
    <location>
        <begin position="1"/>
        <end position="24"/>
    </location>
</feature>
<accession>A0AAV3PYF5</accession>
<dbReference type="EMBL" id="BAABME010002927">
    <property type="protein sequence ID" value="GAA0156700.1"/>
    <property type="molecule type" value="Genomic_DNA"/>
</dbReference>
<protein>
    <submittedName>
        <fullName evidence="2">Uncharacterized protein</fullName>
    </submittedName>
</protein>